<comment type="caution">
    <text evidence="2">The sequence shown here is derived from an EMBL/GenBank/DDBJ whole genome shotgun (WGS) entry which is preliminary data.</text>
</comment>
<dbReference type="EMBL" id="JABWAD010000007">
    <property type="protein sequence ID" value="KAF6072390.1"/>
    <property type="molecule type" value="Genomic_DNA"/>
</dbReference>
<protein>
    <submittedName>
        <fullName evidence="2">Uncharacterized protein</fullName>
    </submittedName>
</protein>
<evidence type="ECO:0000313" key="3">
    <source>
        <dbReference type="Proteomes" id="UP000536275"/>
    </source>
</evidence>
<evidence type="ECO:0000313" key="2">
    <source>
        <dbReference type="EMBL" id="KAF6072390.1"/>
    </source>
</evidence>
<proteinExistence type="predicted"/>
<feature type="compositionally biased region" description="Low complexity" evidence="1">
    <location>
        <begin position="26"/>
        <end position="43"/>
    </location>
</feature>
<feature type="compositionally biased region" description="Polar residues" evidence="1">
    <location>
        <begin position="99"/>
        <end position="124"/>
    </location>
</feature>
<dbReference type="AlphaFoldDB" id="A0A8H6F5Q6"/>
<feature type="compositionally biased region" description="Polar residues" evidence="1">
    <location>
        <begin position="132"/>
        <end position="146"/>
    </location>
</feature>
<accession>A0A8H6F5Q6</accession>
<sequence length="271" mass="29556">MISKLIGVTYFKNKLSKHSSKHDDNTSNNNSSNDTSFPTTNSTVLPSKRSSICISHRIKSKRNSSTSSTTSSSSSSPPPTPTTLTSSSTRKVVTRSQIRRSNTISSASALRHSLNVSNSNTIPTSIPKKSFSLPNSPSLTSDSTLNEPIDDIPHFYNTTMDINGAGNKYYGLISSTNNLMGRDGLLTLDLTTGNDTNSLFTTATREKLDNDSIIIDQQEQEEYNKGNEHMYGYGYGYELTNNTAVAAVEGTKIASLARSISKMKKKNVRFV</sequence>
<name>A0A8H6F5Q6_CANAX</name>
<feature type="compositionally biased region" description="Low complexity" evidence="1">
    <location>
        <begin position="64"/>
        <end position="75"/>
    </location>
</feature>
<feature type="compositionally biased region" description="Low complexity" evidence="1">
    <location>
        <begin position="82"/>
        <end position="96"/>
    </location>
</feature>
<feature type="compositionally biased region" description="Polar residues" evidence="1">
    <location>
        <begin position="44"/>
        <end position="53"/>
    </location>
</feature>
<organism evidence="2 3">
    <name type="scientific">Candida albicans</name>
    <name type="common">Yeast</name>
    <dbReference type="NCBI Taxonomy" id="5476"/>
    <lineage>
        <taxon>Eukaryota</taxon>
        <taxon>Fungi</taxon>
        <taxon>Dikarya</taxon>
        <taxon>Ascomycota</taxon>
        <taxon>Saccharomycotina</taxon>
        <taxon>Pichiomycetes</taxon>
        <taxon>Debaryomycetaceae</taxon>
        <taxon>Candida/Lodderomyces clade</taxon>
        <taxon>Candida</taxon>
    </lineage>
</organism>
<evidence type="ECO:0000256" key="1">
    <source>
        <dbReference type="SAM" id="MobiDB-lite"/>
    </source>
</evidence>
<dbReference type="Proteomes" id="UP000536275">
    <property type="component" value="Unassembled WGS sequence"/>
</dbReference>
<reference evidence="2 3" key="1">
    <citation type="submission" date="2020-03" db="EMBL/GenBank/DDBJ databases">
        <title>FDA dAtabase for Regulatory Grade micrObial Sequences (FDA-ARGOS): Supporting development and validation of Infectious Disease Dx tests.</title>
        <authorList>
            <person name="Campos J."/>
            <person name="Goldberg B."/>
            <person name="Tallon L."/>
            <person name="Sadzewicz L."/>
            <person name="Vavikolanu K."/>
            <person name="Mehta A."/>
            <person name="Aluvathingal J."/>
            <person name="Nadendla S."/>
            <person name="Nandy P."/>
            <person name="Geyer C."/>
            <person name="Yan Y."/>
            <person name="Sichtig H."/>
        </authorList>
    </citation>
    <scope>NUCLEOTIDE SEQUENCE [LARGE SCALE GENOMIC DNA]</scope>
    <source>
        <strain evidence="2 3">FDAARGOS_656</strain>
    </source>
</reference>
<gene>
    <name evidence="2" type="ORF">FOB64_000433</name>
</gene>
<feature type="region of interest" description="Disordered" evidence="1">
    <location>
        <begin position="16"/>
        <end position="147"/>
    </location>
</feature>